<name>A0ABY0IHK3_9BACT</name>
<dbReference type="Proteomes" id="UP000443582">
    <property type="component" value="Unassembled WGS sequence"/>
</dbReference>
<keyword evidence="2" id="KW-1185">Reference proteome</keyword>
<gene>
    <name evidence="1" type="ORF">DAY19_07910</name>
</gene>
<dbReference type="EMBL" id="QDKL01000002">
    <property type="protein sequence ID" value="RZF21603.1"/>
    <property type="molecule type" value="Genomic_DNA"/>
</dbReference>
<reference evidence="2" key="1">
    <citation type="journal article" date="2019" name="Int. J. Syst. Evol. Microbiol.">
        <title>Halobacteriovorax valvorus sp. nov., a novel prokaryotic predator isolated from coastal seawater of China.</title>
        <authorList>
            <person name="Chen M.-X."/>
        </authorList>
    </citation>
    <scope>NUCLEOTIDE SEQUENCE [LARGE SCALE GENOMIC DNA]</scope>
    <source>
        <strain evidence="2">BL9</strain>
    </source>
</reference>
<dbReference type="RefSeq" id="WP_133296915.1">
    <property type="nucleotide sequence ID" value="NZ_QDKL01000002.1"/>
</dbReference>
<accession>A0ABY0IHK3</accession>
<protein>
    <recommendedName>
        <fullName evidence="3">Methyltransferase</fullName>
    </recommendedName>
</protein>
<organism evidence="1 2">
    <name type="scientific">Halobacteriovorax vibrionivorans</name>
    <dbReference type="NCBI Taxonomy" id="2152716"/>
    <lineage>
        <taxon>Bacteria</taxon>
        <taxon>Pseudomonadati</taxon>
        <taxon>Bdellovibrionota</taxon>
        <taxon>Bacteriovoracia</taxon>
        <taxon>Bacteriovoracales</taxon>
        <taxon>Halobacteriovoraceae</taxon>
        <taxon>Halobacteriovorax</taxon>
    </lineage>
</organism>
<evidence type="ECO:0008006" key="3">
    <source>
        <dbReference type="Google" id="ProtNLM"/>
    </source>
</evidence>
<proteinExistence type="predicted"/>
<dbReference type="InterPro" id="IPR029063">
    <property type="entry name" value="SAM-dependent_MTases_sf"/>
</dbReference>
<dbReference type="SUPFAM" id="SSF53335">
    <property type="entry name" value="S-adenosyl-L-methionine-dependent methyltransferases"/>
    <property type="match status" value="1"/>
</dbReference>
<sequence>MRNPRTYMLDENIHPRIHAKNLDRELGYKITKIEEKLSQKYRAYYKDADDSSRKQHYDGTQTWIGLHPQALQTPYNHLFDALYLLKDYNIHKIVDIGAGYGRIGLVMSSIFPEARFIGYEILKQRQREGNRVFERMELLNCEILLENVLEEDFVLPKAQVYFIYDFSEMQDISDILDELVTRIDDYNFFLITKGERVDYLIEKKYKQFWIANGFLSSGELKIYSSITDLTKF</sequence>
<evidence type="ECO:0000313" key="1">
    <source>
        <dbReference type="EMBL" id="RZF21603.1"/>
    </source>
</evidence>
<comment type="caution">
    <text evidence="1">The sequence shown here is derived from an EMBL/GenBank/DDBJ whole genome shotgun (WGS) entry which is preliminary data.</text>
</comment>
<dbReference type="Gene3D" id="3.40.50.150">
    <property type="entry name" value="Vaccinia Virus protein VP39"/>
    <property type="match status" value="1"/>
</dbReference>
<evidence type="ECO:0000313" key="2">
    <source>
        <dbReference type="Proteomes" id="UP000443582"/>
    </source>
</evidence>